<keyword evidence="1" id="KW-1133">Transmembrane helix</keyword>
<dbReference type="Pfam" id="PF09577">
    <property type="entry name" value="Spore_YpjB"/>
    <property type="match status" value="1"/>
</dbReference>
<name>A0A5J4JLN7_9BACI</name>
<sequence length="263" mass="29748">MRRKVAILLCVLMLCFAGKSIAKSPAGSMARLNDLSDEALQLTKNGQYEEAKNVLREFSDEFAKQSLNDKHLTMDELRILTVTHDEAVKALTKASVQPEEKVDACTSFRLVVDALQSKYQPLWTEMEEPVMASFAEVKKAAASGNTETYNEKLNQFLKQFSVIEPSLKVDLPVEELQRLNSKISFIDKYRAEVMNGGSGAKELDALQSNLKQLFSKMKEDEADPSLWWVMISTGSIIILTLSYVGWRKYKGQKEERQQTDHVD</sequence>
<dbReference type="Proteomes" id="UP000391919">
    <property type="component" value="Unassembled WGS sequence"/>
</dbReference>
<dbReference type="NCBIfam" id="TIGR02878">
    <property type="entry name" value="spore_ypjB"/>
    <property type="match status" value="1"/>
</dbReference>
<evidence type="ECO:0000256" key="1">
    <source>
        <dbReference type="SAM" id="Phobius"/>
    </source>
</evidence>
<proteinExistence type="predicted"/>
<feature type="transmembrane region" description="Helical" evidence="1">
    <location>
        <begin position="226"/>
        <end position="246"/>
    </location>
</feature>
<feature type="chain" id="PRO_5023941142" evidence="2">
    <location>
        <begin position="23"/>
        <end position="263"/>
    </location>
</feature>
<feature type="signal peptide" evidence="2">
    <location>
        <begin position="1"/>
        <end position="22"/>
    </location>
</feature>
<dbReference type="InterPro" id="IPR014231">
    <property type="entry name" value="Spore_YpjB"/>
</dbReference>
<reference evidence="3 4" key="1">
    <citation type="submission" date="2019-09" db="EMBL/GenBank/DDBJ databases">
        <title>Draft genome sequence of Bacillus sp. JC-7.</title>
        <authorList>
            <person name="Tanaka N."/>
            <person name="Shiwa Y."/>
            <person name="Fujita N."/>
            <person name="Tanasupawat S."/>
        </authorList>
    </citation>
    <scope>NUCLEOTIDE SEQUENCE [LARGE SCALE GENOMIC DNA]</scope>
    <source>
        <strain evidence="3 4">JC-7</strain>
    </source>
</reference>
<dbReference type="RefSeq" id="WP_151681789.1">
    <property type="nucleotide sequence ID" value="NZ_BKZP01000004.1"/>
</dbReference>
<organism evidence="3 4">
    <name type="scientific">Weizmannia acidilactici</name>
    <dbReference type="NCBI Taxonomy" id="2607726"/>
    <lineage>
        <taxon>Bacteria</taxon>
        <taxon>Bacillati</taxon>
        <taxon>Bacillota</taxon>
        <taxon>Bacilli</taxon>
        <taxon>Bacillales</taxon>
        <taxon>Bacillaceae</taxon>
        <taxon>Heyndrickxia</taxon>
    </lineage>
</organism>
<keyword evidence="1" id="KW-0812">Transmembrane</keyword>
<evidence type="ECO:0000313" key="4">
    <source>
        <dbReference type="Proteomes" id="UP000391919"/>
    </source>
</evidence>
<keyword evidence="1" id="KW-0472">Membrane</keyword>
<comment type="caution">
    <text evidence="3">The sequence shown here is derived from an EMBL/GenBank/DDBJ whole genome shotgun (WGS) entry which is preliminary data.</text>
</comment>
<accession>A0A5J4JLN7</accession>
<dbReference type="EMBL" id="BKZQ01000056">
    <property type="protein sequence ID" value="GER71615.1"/>
    <property type="molecule type" value="Genomic_DNA"/>
</dbReference>
<keyword evidence="2" id="KW-0732">Signal</keyword>
<protein>
    <submittedName>
        <fullName evidence="3">Sporulation protein YpjB</fullName>
    </submittedName>
</protein>
<dbReference type="AlphaFoldDB" id="A0A5J4JLN7"/>
<evidence type="ECO:0000313" key="3">
    <source>
        <dbReference type="EMBL" id="GER71615.1"/>
    </source>
</evidence>
<gene>
    <name evidence="3" type="ORF">BpJC7_29180</name>
</gene>
<keyword evidence="4" id="KW-1185">Reference proteome</keyword>
<evidence type="ECO:0000256" key="2">
    <source>
        <dbReference type="SAM" id="SignalP"/>
    </source>
</evidence>